<dbReference type="InterPro" id="IPR000847">
    <property type="entry name" value="LysR_HTH_N"/>
</dbReference>
<comment type="caution">
    <text evidence="6">The sequence shown here is derived from an EMBL/GenBank/DDBJ whole genome shotgun (WGS) entry which is preliminary data.</text>
</comment>
<dbReference type="GO" id="GO:0003700">
    <property type="term" value="F:DNA-binding transcription factor activity"/>
    <property type="evidence" value="ECO:0007669"/>
    <property type="project" value="InterPro"/>
</dbReference>
<dbReference type="Gene3D" id="1.10.10.10">
    <property type="entry name" value="Winged helix-like DNA-binding domain superfamily/Winged helix DNA-binding domain"/>
    <property type="match status" value="1"/>
</dbReference>
<feature type="domain" description="HTH lysR-type" evidence="5">
    <location>
        <begin position="2"/>
        <end position="59"/>
    </location>
</feature>
<keyword evidence="4" id="KW-0804">Transcription</keyword>
<dbReference type="PANTHER" id="PTHR30346:SF29">
    <property type="entry name" value="LYSR SUBSTRATE-BINDING"/>
    <property type="match status" value="1"/>
</dbReference>
<proteinExistence type="inferred from homology"/>
<dbReference type="GO" id="GO:0003677">
    <property type="term" value="F:DNA binding"/>
    <property type="evidence" value="ECO:0007669"/>
    <property type="project" value="UniProtKB-KW"/>
</dbReference>
<evidence type="ECO:0000259" key="5">
    <source>
        <dbReference type="PROSITE" id="PS50931"/>
    </source>
</evidence>
<dbReference type="AlphaFoldDB" id="A0A935CC31"/>
<organism evidence="6 7">
    <name type="scientific">Candidatus Phosphoribacter hodrii</name>
    <dbReference type="NCBI Taxonomy" id="2953743"/>
    <lineage>
        <taxon>Bacteria</taxon>
        <taxon>Bacillati</taxon>
        <taxon>Actinomycetota</taxon>
        <taxon>Actinomycetes</taxon>
        <taxon>Micrococcales</taxon>
        <taxon>Dermatophilaceae</taxon>
        <taxon>Candidatus Phosphoribacter</taxon>
    </lineage>
</organism>
<dbReference type="InterPro" id="IPR005119">
    <property type="entry name" value="LysR_subst-bd"/>
</dbReference>
<dbReference type="GO" id="GO:0032993">
    <property type="term" value="C:protein-DNA complex"/>
    <property type="evidence" value="ECO:0007669"/>
    <property type="project" value="TreeGrafter"/>
</dbReference>
<dbReference type="PROSITE" id="PS50931">
    <property type="entry name" value="HTH_LYSR"/>
    <property type="match status" value="1"/>
</dbReference>
<evidence type="ECO:0000256" key="2">
    <source>
        <dbReference type="ARBA" id="ARBA00023015"/>
    </source>
</evidence>
<dbReference type="Pfam" id="PF03466">
    <property type="entry name" value="LysR_substrate"/>
    <property type="match status" value="1"/>
</dbReference>
<evidence type="ECO:0000256" key="4">
    <source>
        <dbReference type="ARBA" id="ARBA00023163"/>
    </source>
</evidence>
<dbReference type="SUPFAM" id="SSF53850">
    <property type="entry name" value="Periplasmic binding protein-like II"/>
    <property type="match status" value="1"/>
</dbReference>
<keyword evidence="3" id="KW-0238">DNA-binding</keyword>
<keyword evidence="2" id="KW-0805">Transcription regulation</keyword>
<dbReference type="Pfam" id="PF00126">
    <property type="entry name" value="HTH_1"/>
    <property type="match status" value="1"/>
</dbReference>
<dbReference type="PANTHER" id="PTHR30346">
    <property type="entry name" value="TRANSCRIPTIONAL DUAL REGULATOR HCAR-RELATED"/>
    <property type="match status" value="1"/>
</dbReference>
<evidence type="ECO:0000313" key="6">
    <source>
        <dbReference type="EMBL" id="MBK6299689.1"/>
    </source>
</evidence>
<evidence type="ECO:0000256" key="1">
    <source>
        <dbReference type="ARBA" id="ARBA00009437"/>
    </source>
</evidence>
<dbReference type="InterPro" id="IPR036390">
    <property type="entry name" value="WH_DNA-bd_sf"/>
</dbReference>
<comment type="similarity">
    <text evidence="1">Belongs to the LysR transcriptional regulatory family.</text>
</comment>
<dbReference type="EMBL" id="JADIXZ010000001">
    <property type="protein sequence ID" value="MBK6299689.1"/>
    <property type="molecule type" value="Genomic_DNA"/>
</dbReference>
<reference evidence="6 7" key="1">
    <citation type="submission" date="2020-10" db="EMBL/GenBank/DDBJ databases">
        <title>Connecting structure to function with the recovery of over 1000 high-quality activated sludge metagenome-assembled genomes encoding full-length rRNA genes using long-read sequencing.</title>
        <authorList>
            <person name="Singleton C.M."/>
            <person name="Petriglieri F."/>
            <person name="Kristensen J.M."/>
            <person name="Kirkegaard R.H."/>
            <person name="Michaelsen T.Y."/>
            <person name="Andersen M.H."/>
            <person name="Karst S.M."/>
            <person name="Dueholm M.S."/>
            <person name="Nielsen P.H."/>
            <person name="Albertsen M."/>
        </authorList>
    </citation>
    <scope>NUCLEOTIDE SEQUENCE [LARGE SCALE GENOMIC DNA]</scope>
    <source>
        <strain evidence="6">AalE_18-Q3-R2-46_BAT3C.188</strain>
    </source>
</reference>
<accession>A0A935CC31</accession>
<sequence length="307" mass="32623">MIDLAAVRTLDAVREHGSVVAAAAALGYTPSAVSQQIKRLERHTGVQLLERVGRGVALTELGRRLADDGNRVLGDLEAIEAQLAAAHGSAPLHGQVRIAAFSTGVRGLVAPALATLRDTDPGLDVRVVESDPHEALDLVAGGQVDTALVHNWGDLPLPIPAHVEDVHLGIDTADVLVPRDHPLATRSVITAADLDGLVWTCAPVGSVCHGWLVHLHDAHGLRPDVRYWAMEFSSQIGLVEHGNAVALVPRLGREALPSGVIAVPVDDPVTRRILQVWRRTMAPSPAIRRVHDVLTSAMDAVAVAHPR</sequence>
<dbReference type="SUPFAM" id="SSF46785">
    <property type="entry name" value="Winged helix' DNA-binding domain"/>
    <property type="match status" value="1"/>
</dbReference>
<dbReference type="FunFam" id="1.10.10.10:FF:000001">
    <property type="entry name" value="LysR family transcriptional regulator"/>
    <property type="match status" value="1"/>
</dbReference>
<evidence type="ECO:0000256" key="3">
    <source>
        <dbReference type="ARBA" id="ARBA00023125"/>
    </source>
</evidence>
<dbReference type="Proteomes" id="UP000718281">
    <property type="component" value="Unassembled WGS sequence"/>
</dbReference>
<gene>
    <name evidence="6" type="ORF">IPF40_01075</name>
</gene>
<protein>
    <submittedName>
        <fullName evidence="6">LysR family transcriptional regulator</fullName>
    </submittedName>
</protein>
<dbReference type="InterPro" id="IPR036388">
    <property type="entry name" value="WH-like_DNA-bd_sf"/>
</dbReference>
<dbReference type="CDD" id="cd08423">
    <property type="entry name" value="PBP2_LTTR_like_6"/>
    <property type="match status" value="1"/>
</dbReference>
<name>A0A935CC31_9MICO</name>
<dbReference type="Gene3D" id="3.40.190.10">
    <property type="entry name" value="Periplasmic binding protein-like II"/>
    <property type="match status" value="2"/>
</dbReference>
<evidence type="ECO:0000313" key="7">
    <source>
        <dbReference type="Proteomes" id="UP000718281"/>
    </source>
</evidence>